<protein>
    <recommendedName>
        <fullName evidence="13">Threonine--tRNA ligase</fullName>
        <ecNumber evidence="13">6.1.1.3</ecNumber>
    </recommendedName>
    <alternativeName>
        <fullName evidence="13">Threonyl-tRNA synthetase</fullName>
        <shortName evidence="13">ThrRS</shortName>
    </alternativeName>
</protein>
<evidence type="ECO:0000256" key="3">
    <source>
        <dbReference type="ARBA" id="ARBA00022555"/>
    </source>
</evidence>
<proteinExistence type="inferred from homology"/>
<dbReference type="FunFam" id="3.40.50.800:FF:000001">
    <property type="entry name" value="Threonine--tRNA ligase"/>
    <property type="match status" value="1"/>
</dbReference>
<evidence type="ECO:0000256" key="10">
    <source>
        <dbReference type="ARBA" id="ARBA00022917"/>
    </source>
</evidence>
<accession>A0A0A8USP0</accession>
<dbReference type="Pfam" id="PF03129">
    <property type="entry name" value="HGTP_anticodon"/>
    <property type="match status" value="1"/>
</dbReference>
<dbReference type="Gene3D" id="3.30.54.20">
    <property type="match status" value="1"/>
</dbReference>
<dbReference type="InterPro" id="IPR012947">
    <property type="entry name" value="tRNA_SAD"/>
</dbReference>
<dbReference type="InterPro" id="IPR012675">
    <property type="entry name" value="Beta-grasp_dom_sf"/>
</dbReference>
<dbReference type="InterPro" id="IPR004154">
    <property type="entry name" value="Anticodon-bd"/>
</dbReference>
<dbReference type="OrthoDB" id="9802304at2"/>
<dbReference type="InterPro" id="IPR018163">
    <property type="entry name" value="Thr/Ala-tRNA-synth_IIc_edit"/>
</dbReference>
<dbReference type="GO" id="GO:0005737">
    <property type="term" value="C:cytoplasm"/>
    <property type="evidence" value="ECO:0007669"/>
    <property type="project" value="UniProtKB-SubCell"/>
</dbReference>
<comment type="cofactor">
    <cofactor evidence="13">
        <name>Zn(2+)</name>
        <dbReference type="ChEBI" id="CHEBI:29105"/>
    </cofactor>
    <text evidence="13">Binds 1 zinc ion per subunit.</text>
</comment>
<sequence>MPNIKLPDGSVKHFEHPVSVHDVALSISPGLAKAALAGKVNNKLVDTGYLIQGDSDLVIITEKQEPESLEVIRHSTAHLLAQAVKLLFPSAQVTIGPVVEDGFYYDFAFARSFTPEDLEQIEAKMYELAKADYPVTRRELPRDEAIAYFRSLGEEYKAKIIADIPEGEVLSLYKQGDFEDLCRGPHVPSTGHLKAFKLTKLAGAYWRGDSNNEMLQRIYGTAWIDKKSLAAYLHRLEEAEKRDHRKLGKALDLFHFQEIAPGMVFWHPKGWTIYQILEQYMRSRLVDFGYQEIKTPQLVDKALWEKSGHWANFREEMFVTETENREYAVKPMNCPCHIQIFNQGLRSYRDLPMRLSEFGNCHRCEPSGSLHGLMRVRNMVQDDAHIFCTEEQIQSEVAMMLELVQSVYADFGFTQIKYRLALRPEKRVGGDAVWDKAENALKHAMLGRGIEWVDAPGEGAFYGPKIECSLSDSLGRIWQCGTIQVDFSMPERLDAQYVAEDGSRKIPVMLHRAILGSFERFMGILIEHYAGKFPLWLSPVQVMVLTISEKQHDFGQKVTQILQKQGVRANFDLRNEKIGFKIREHTLQKVPYLLVIGDKEVENNSVSVRTREGADLGVMNIDTICDTLQREINAKGI</sequence>
<dbReference type="HAMAP" id="MF_00184">
    <property type="entry name" value="Thr_tRNA_synth"/>
    <property type="match status" value="1"/>
</dbReference>
<dbReference type="CDD" id="cd00771">
    <property type="entry name" value="ThrRS_core"/>
    <property type="match status" value="1"/>
</dbReference>
<dbReference type="RefSeq" id="WP_045106879.1">
    <property type="nucleotide sequence ID" value="NZ_LN681225.1"/>
</dbReference>
<dbReference type="Proteomes" id="UP000032803">
    <property type="component" value="Chromosome I"/>
</dbReference>
<evidence type="ECO:0000256" key="5">
    <source>
        <dbReference type="ARBA" id="ARBA00022723"/>
    </source>
</evidence>
<keyword evidence="4 13" id="KW-0436">Ligase</keyword>
<dbReference type="CDD" id="cd00860">
    <property type="entry name" value="ThrRS_anticodon"/>
    <property type="match status" value="1"/>
</dbReference>
<evidence type="ECO:0000256" key="6">
    <source>
        <dbReference type="ARBA" id="ARBA00022741"/>
    </source>
</evidence>
<comment type="subcellular location">
    <subcellularLocation>
        <location evidence="13">Cytoplasm</location>
    </subcellularLocation>
</comment>
<dbReference type="SUPFAM" id="SSF81271">
    <property type="entry name" value="TGS-like"/>
    <property type="match status" value="1"/>
</dbReference>
<keyword evidence="3 13" id="KW-0820">tRNA-binding</keyword>
<dbReference type="FunFam" id="3.30.980.10:FF:000005">
    <property type="entry name" value="Threonyl-tRNA synthetase, mitochondrial"/>
    <property type="match status" value="1"/>
</dbReference>
<dbReference type="CDD" id="cd01667">
    <property type="entry name" value="TGS_ThrRS"/>
    <property type="match status" value="1"/>
</dbReference>
<keyword evidence="10 13" id="KW-0648">Protein biosynthesis</keyword>
<gene>
    <name evidence="13 16" type="primary">thrS</name>
    <name evidence="16" type="ORF">LHA_2748</name>
</gene>
<dbReference type="FunFam" id="3.10.20.30:FF:000005">
    <property type="entry name" value="Threonine--tRNA ligase"/>
    <property type="match status" value="1"/>
</dbReference>
<feature type="domain" description="Aminoacyl-transfer RNA synthetases class-II family profile" evidence="14">
    <location>
        <begin position="257"/>
        <end position="534"/>
    </location>
</feature>
<evidence type="ECO:0000256" key="4">
    <source>
        <dbReference type="ARBA" id="ARBA00022598"/>
    </source>
</evidence>
<evidence type="ECO:0000313" key="16">
    <source>
        <dbReference type="EMBL" id="CEK11748.1"/>
    </source>
</evidence>
<keyword evidence="17" id="KW-1185">Reference proteome</keyword>
<dbReference type="InterPro" id="IPR004095">
    <property type="entry name" value="TGS"/>
</dbReference>
<keyword evidence="11 13" id="KW-0030">Aminoacyl-tRNA synthetase</keyword>
<dbReference type="InterPro" id="IPR036621">
    <property type="entry name" value="Anticodon-bd_dom_sf"/>
</dbReference>
<evidence type="ECO:0000256" key="7">
    <source>
        <dbReference type="ARBA" id="ARBA00022833"/>
    </source>
</evidence>
<evidence type="ECO:0000256" key="8">
    <source>
        <dbReference type="ARBA" id="ARBA00022840"/>
    </source>
</evidence>
<feature type="region of interest" description="Catalytic" evidence="13">
    <location>
        <begin position="243"/>
        <end position="534"/>
    </location>
</feature>
<dbReference type="InterPro" id="IPR047246">
    <property type="entry name" value="ThrRS_anticodon"/>
</dbReference>
<feature type="binding site" evidence="13">
    <location>
        <position position="385"/>
    </location>
    <ligand>
        <name>Zn(2+)</name>
        <dbReference type="ChEBI" id="CHEBI:29105"/>
        <note>catalytic</note>
    </ligand>
</feature>
<comment type="subunit">
    <text evidence="13">Homodimer.</text>
</comment>
<dbReference type="Gene3D" id="3.40.50.800">
    <property type="entry name" value="Anticodon-binding domain"/>
    <property type="match status" value="1"/>
</dbReference>
<dbReference type="InterPro" id="IPR033728">
    <property type="entry name" value="ThrRS_core"/>
</dbReference>
<dbReference type="Pfam" id="PF07973">
    <property type="entry name" value="tRNA_SAD"/>
    <property type="match status" value="1"/>
</dbReference>
<keyword evidence="8 13" id="KW-0067">ATP-binding</keyword>
<evidence type="ECO:0000256" key="2">
    <source>
        <dbReference type="ARBA" id="ARBA00022490"/>
    </source>
</evidence>
<dbReference type="SUPFAM" id="SSF55186">
    <property type="entry name" value="ThrRS/AlaRS common domain"/>
    <property type="match status" value="1"/>
</dbReference>
<dbReference type="KEGG" id="lha:LHA_2748"/>
<evidence type="ECO:0000256" key="9">
    <source>
        <dbReference type="ARBA" id="ARBA00022884"/>
    </source>
</evidence>
<keyword evidence="5 13" id="KW-0479">Metal-binding</keyword>
<dbReference type="Pfam" id="PF02824">
    <property type="entry name" value="TGS"/>
    <property type="match status" value="1"/>
</dbReference>
<dbReference type="GO" id="GO:0006435">
    <property type="term" value="P:threonyl-tRNA aminoacylation"/>
    <property type="evidence" value="ECO:0007669"/>
    <property type="project" value="UniProtKB-UniRule"/>
</dbReference>
<dbReference type="Gene3D" id="3.30.980.10">
    <property type="entry name" value="Threonyl-trna Synthetase, Chain A, domain 2"/>
    <property type="match status" value="1"/>
</dbReference>
<dbReference type="SUPFAM" id="SSF55681">
    <property type="entry name" value="Class II aaRS and biotin synthetases"/>
    <property type="match status" value="1"/>
</dbReference>
<dbReference type="PROSITE" id="PS51880">
    <property type="entry name" value="TGS"/>
    <property type="match status" value="1"/>
</dbReference>
<dbReference type="GO" id="GO:0005524">
    <property type="term" value="F:ATP binding"/>
    <property type="evidence" value="ECO:0007669"/>
    <property type="project" value="UniProtKB-UniRule"/>
</dbReference>
<dbReference type="Gene3D" id="3.30.930.10">
    <property type="entry name" value="Bira Bifunctional Protein, Domain 2"/>
    <property type="match status" value="1"/>
</dbReference>
<dbReference type="SMART" id="SM00863">
    <property type="entry name" value="tRNA_SAD"/>
    <property type="match status" value="1"/>
</dbReference>
<comment type="catalytic activity">
    <reaction evidence="12 13">
        <text>tRNA(Thr) + L-threonine + ATP = L-threonyl-tRNA(Thr) + AMP + diphosphate + H(+)</text>
        <dbReference type="Rhea" id="RHEA:24624"/>
        <dbReference type="Rhea" id="RHEA-COMP:9670"/>
        <dbReference type="Rhea" id="RHEA-COMP:9704"/>
        <dbReference type="ChEBI" id="CHEBI:15378"/>
        <dbReference type="ChEBI" id="CHEBI:30616"/>
        <dbReference type="ChEBI" id="CHEBI:33019"/>
        <dbReference type="ChEBI" id="CHEBI:57926"/>
        <dbReference type="ChEBI" id="CHEBI:78442"/>
        <dbReference type="ChEBI" id="CHEBI:78534"/>
        <dbReference type="ChEBI" id="CHEBI:456215"/>
        <dbReference type="EC" id="6.1.1.3"/>
    </reaction>
</comment>
<comment type="similarity">
    <text evidence="1 13">Belongs to the class-II aminoacyl-tRNA synthetase family.</text>
</comment>
<dbReference type="GO" id="GO:0004829">
    <property type="term" value="F:threonine-tRNA ligase activity"/>
    <property type="evidence" value="ECO:0007669"/>
    <property type="project" value="UniProtKB-UniRule"/>
</dbReference>
<keyword evidence="6 13" id="KW-0547">Nucleotide-binding</keyword>
<dbReference type="Pfam" id="PF00587">
    <property type="entry name" value="tRNA-synt_2b"/>
    <property type="match status" value="1"/>
</dbReference>
<dbReference type="PROSITE" id="PS50862">
    <property type="entry name" value="AA_TRNA_LIGASE_II"/>
    <property type="match status" value="1"/>
</dbReference>
<dbReference type="GO" id="GO:0000049">
    <property type="term" value="F:tRNA binding"/>
    <property type="evidence" value="ECO:0007669"/>
    <property type="project" value="UniProtKB-KW"/>
</dbReference>
<dbReference type="PRINTS" id="PR01047">
    <property type="entry name" value="TRNASYNTHTHR"/>
</dbReference>
<keyword evidence="9 13" id="KW-0694">RNA-binding</keyword>
<evidence type="ECO:0000259" key="15">
    <source>
        <dbReference type="PROSITE" id="PS51880"/>
    </source>
</evidence>
<evidence type="ECO:0000256" key="12">
    <source>
        <dbReference type="ARBA" id="ARBA00049515"/>
    </source>
</evidence>
<dbReference type="GO" id="GO:0046872">
    <property type="term" value="F:metal ion binding"/>
    <property type="evidence" value="ECO:0007669"/>
    <property type="project" value="UniProtKB-KW"/>
</dbReference>
<dbReference type="InterPro" id="IPR012676">
    <property type="entry name" value="TGS-like"/>
</dbReference>
<evidence type="ECO:0000313" key="17">
    <source>
        <dbReference type="Proteomes" id="UP000032803"/>
    </source>
</evidence>
<feature type="binding site" evidence="13">
    <location>
        <position position="334"/>
    </location>
    <ligand>
        <name>Zn(2+)</name>
        <dbReference type="ChEBI" id="CHEBI:29105"/>
        <note>catalytic</note>
    </ligand>
</feature>
<dbReference type="InterPro" id="IPR006195">
    <property type="entry name" value="aa-tRNA-synth_II"/>
</dbReference>
<organism evidence="16 17">
    <name type="scientific">Legionella hackeliae</name>
    <dbReference type="NCBI Taxonomy" id="449"/>
    <lineage>
        <taxon>Bacteria</taxon>
        <taxon>Pseudomonadati</taxon>
        <taxon>Pseudomonadota</taxon>
        <taxon>Gammaproteobacteria</taxon>
        <taxon>Legionellales</taxon>
        <taxon>Legionellaceae</taxon>
        <taxon>Legionella</taxon>
    </lineage>
</organism>
<dbReference type="PANTHER" id="PTHR11451">
    <property type="entry name" value="THREONINE-TRNA LIGASE"/>
    <property type="match status" value="1"/>
</dbReference>
<dbReference type="EMBL" id="LN681225">
    <property type="protein sequence ID" value="CEK11748.1"/>
    <property type="molecule type" value="Genomic_DNA"/>
</dbReference>
<dbReference type="InterPro" id="IPR002320">
    <property type="entry name" value="Thr-tRNA-ligase_IIa"/>
</dbReference>
<evidence type="ECO:0000256" key="13">
    <source>
        <dbReference type="HAMAP-Rule" id="MF_00184"/>
    </source>
</evidence>
<dbReference type="PANTHER" id="PTHR11451:SF44">
    <property type="entry name" value="THREONINE--TRNA LIGASE, CHLOROPLASTIC_MITOCHONDRIAL 2"/>
    <property type="match status" value="1"/>
</dbReference>
<keyword evidence="7 13" id="KW-0862">Zinc</keyword>
<dbReference type="FunFam" id="3.30.930.10:FF:000002">
    <property type="entry name" value="Threonine--tRNA ligase"/>
    <property type="match status" value="1"/>
</dbReference>
<feature type="binding site" evidence="13">
    <location>
        <position position="511"/>
    </location>
    <ligand>
        <name>Zn(2+)</name>
        <dbReference type="ChEBI" id="CHEBI:29105"/>
        <note>catalytic</note>
    </ligand>
</feature>
<dbReference type="EC" id="6.1.1.3" evidence="13"/>
<name>A0A0A8USP0_LEGHA</name>
<keyword evidence="2 13" id="KW-0963">Cytoplasm</keyword>
<dbReference type="HOGENOM" id="CLU_008554_0_1_6"/>
<feature type="domain" description="TGS" evidence="15">
    <location>
        <begin position="1"/>
        <end position="61"/>
    </location>
</feature>
<dbReference type="FunFam" id="3.30.54.20:FF:000002">
    <property type="entry name" value="Threonine--tRNA ligase"/>
    <property type="match status" value="1"/>
</dbReference>
<evidence type="ECO:0000259" key="14">
    <source>
        <dbReference type="PROSITE" id="PS50862"/>
    </source>
</evidence>
<dbReference type="InterPro" id="IPR002314">
    <property type="entry name" value="aa-tRNA-synt_IIb"/>
</dbReference>
<dbReference type="InterPro" id="IPR045864">
    <property type="entry name" value="aa-tRNA-synth_II/BPL/LPL"/>
</dbReference>
<dbReference type="STRING" id="449.LHA_2748"/>
<dbReference type="SUPFAM" id="SSF52954">
    <property type="entry name" value="Class II aaRS ABD-related"/>
    <property type="match status" value="1"/>
</dbReference>
<evidence type="ECO:0000256" key="1">
    <source>
        <dbReference type="ARBA" id="ARBA00008226"/>
    </source>
</evidence>
<dbReference type="NCBIfam" id="TIGR00418">
    <property type="entry name" value="thrS"/>
    <property type="match status" value="1"/>
</dbReference>
<dbReference type="AlphaFoldDB" id="A0A0A8USP0"/>
<evidence type="ECO:0000256" key="11">
    <source>
        <dbReference type="ARBA" id="ARBA00023146"/>
    </source>
</evidence>
<dbReference type="PATRIC" id="fig|449.7.peg.2445"/>
<reference evidence="17" key="1">
    <citation type="submission" date="2014-09" db="EMBL/GenBank/DDBJ databases">
        <authorList>
            <person name="Gomez-Valero L."/>
        </authorList>
    </citation>
    <scope>NUCLEOTIDE SEQUENCE [LARGE SCALE GENOMIC DNA]</scope>
    <source>
        <strain evidence="17">ATCC35250</strain>
    </source>
</reference>
<dbReference type="Gene3D" id="3.10.20.30">
    <property type="match status" value="1"/>
</dbReference>